<dbReference type="GO" id="GO:0046872">
    <property type="term" value="F:metal ion binding"/>
    <property type="evidence" value="ECO:0007669"/>
    <property type="project" value="InterPro"/>
</dbReference>
<dbReference type="GO" id="GO:0005759">
    <property type="term" value="C:mitochondrial matrix"/>
    <property type="evidence" value="ECO:0007669"/>
    <property type="project" value="TreeGrafter"/>
</dbReference>
<dbReference type="SUPFAM" id="SSF63411">
    <property type="entry name" value="LuxS/MPP-like metallohydrolase"/>
    <property type="match status" value="1"/>
</dbReference>
<name>A0A1B6KY73_9HEMI</name>
<evidence type="ECO:0000313" key="2">
    <source>
        <dbReference type="EMBL" id="JAT16413.1"/>
    </source>
</evidence>
<accession>A0A1B6KY73</accession>
<dbReference type="AlphaFoldDB" id="A0A1B6KY73"/>
<sequence>SVHDSEMSDQRHKVGIQFEIPLPVNYTSKSLPTVPYTHTDFAPLRILCRLLSSKYLLPTVREKGGAYGAGARLTPSGVISYFSYRDPKPAQTFNTFDASLKWVNKGEFTEQDVEEAKLGTFQTIDAPIPPGAQGSRDFLYGITEEEFRDHRLRLMSVTKEDVVRVASTYLDPNRDVCEGRVLLGSLNEEVGKRSGEKWTVEKL</sequence>
<dbReference type="Pfam" id="PF22516">
    <property type="entry name" value="PreP_C"/>
    <property type="match status" value="1"/>
</dbReference>
<feature type="domain" description="Presequence protease mitochondrial-type C-terminal" evidence="1">
    <location>
        <begin position="20"/>
        <end position="175"/>
    </location>
</feature>
<dbReference type="PANTHER" id="PTHR43016">
    <property type="entry name" value="PRESEQUENCE PROTEASE"/>
    <property type="match status" value="1"/>
</dbReference>
<evidence type="ECO:0000259" key="1">
    <source>
        <dbReference type="Pfam" id="PF22516"/>
    </source>
</evidence>
<dbReference type="FunFam" id="3.30.830.10:FF:000013">
    <property type="entry name" value="Mitochondrial presequence protease"/>
    <property type="match status" value="1"/>
</dbReference>
<dbReference type="GO" id="GO:0004222">
    <property type="term" value="F:metalloendopeptidase activity"/>
    <property type="evidence" value="ECO:0007669"/>
    <property type="project" value="TreeGrafter"/>
</dbReference>
<proteinExistence type="predicted"/>
<dbReference type="PANTHER" id="PTHR43016:SF13">
    <property type="entry name" value="PRESEQUENCE PROTEASE, MITOCHONDRIAL"/>
    <property type="match status" value="1"/>
</dbReference>
<dbReference type="InterPro" id="IPR011249">
    <property type="entry name" value="Metalloenz_LuxS/M16"/>
</dbReference>
<protein>
    <recommendedName>
        <fullName evidence="1">Presequence protease mitochondrial-type C-terminal domain-containing protein</fullName>
    </recommendedName>
</protein>
<dbReference type="Gene3D" id="3.30.830.10">
    <property type="entry name" value="Metalloenzyme, LuxS/M16 peptidase-like"/>
    <property type="match status" value="1"/>
</dbReference>
<organism evidence="2">
    <name type="scientific">Graphocephala atropunctata</name>
    <dbReference type="NCBI Taxonomy" id="36148"/>
    <lineage>
        <taxon>Eukaryota</taxon>
        <taxon>Metazoa</taxon>
        <taxon>Ecdysozoa</taxon>
        <taxon>Arthropoda</taxon>
        <taxon>Hexapoda</taxon>
        <taxon>Insecta</taxon>
        <taxon>Pterygota</taxon>
        <taxon>Neoptera</taxon>
        <taxon>Paraneoptera</taxon>
        <taxon>Hemiptera</taxon>
        <taxon>Auchenorrhyncha</taxon>
        <taxon>Membracoidea</taxon>
        <taxon>Cicadellidae</taxon>
        <taxon>Cicadellinae</taxon>
        <taxon>Cicadellini</taxon>
        <taxon>Graphocephala</taxon>
    </lineage>
</organism>
<gene>
    <name evidence="2" type="ORF">g.10241</name>
</gene>
<dbReference type="EMBL" id="GEBQ01023564">
    <property type="protein sequence ID" value="JAT16413.1"/>
    <property type="molecule type" value="Transcribed_RNA"/>
</dbReference>
<dbReference type="InterPro" id="IPR055130">
    <property type="entry name" value="PreP_C"/>
</dbReference>
<reference evidence="2" key="1">
    <citation type="submission" date="2015-11" db="EMBL/GenBank/DDBJ databases">
        <title>De novo transcriptome assembly of four potential Pierce s Disease insect vectors from Arizona vineyards.</title>
        <authorList>
            <person name="Tassone E.E."/>
        </authorList>
    </citation>
    <scope>NUCLEOTIDE SEQUENCE</scope>
</reference>
<feature type="non-terminal residue" evidence="2">
    <location>
        <position position="1"/>
    </location>
</feature>
<dbReference type="GO" id="GO:0016485">
    <property type="term" value="P:protein processing"/>
    <property type="evidence" value="ECO:0007669"/>
    <property type="project" value="TreeGrafter"/>
</dbReference>